<dbReference type="EMBL" id="CH445338">
    <property type="protein sequence ID" value="EAT83190.1"/>
    <property type="molecule type" value="Genomic_DNA"/>
</dbReference>
<dbReference type="SUPFAM" id="SSF143990">
    <property type="entry name" value="YbiA-like"/>
    <property type="match status" value="1"/>
</dbReference>
<accession>Q0UGW6</accession>
<dbReference type="InParanoid" id="Q0UGW6"/>
<dbReference type="InterPro" id="IPR037238">
    <property type="entry name" value="YbiA-like_sf"/>
</dbReference>
<dbReference type="Pfam" id="PF08719">
    <property type="entry name" value="NADAR"/>
    <property type="match status" value="1"/>
</dbReference>
<dbReference type="RefSeq" id="XP_001799301.1">
    <property type="nucleotide sequence ID" value="XM_001799249.1"/>
</dbReference>
<gene>
    <name evidence="3" type="ORF">SNOG_08998</name>
</gene>
<dbReference type="KEGG" id="pno:SNOG_08998"/>
<organism evidence="3 4">
    <name type="scientific">Phaeosphaeria nodorum (strain SN15 / ATCC MYA-4574 / FGSC 10173)</name>
    <name type="common">Glume blotch fungus</name>
    <name type="synonym">Parastagonospora nodorum</name>
    <dbReference type="NCBI Taxonomy" id="321614"/>
    <lineage>
        <taxon>Eukaryota</taxon>
        <taxon>Fungi</taxon>
        <taxon>Dikarya</taxon>
        <taxon>Ascomycota</taxon>
        <taxon>Pezizomycotina</taxon>
        <taxon>Dothideomycetes</taxon>
        <taxon>Pleosporomycetidae</taxon>
        <taxon>Pleosporales</taxon>
        <taxon>Pleosporineae</taxon>
        <taxon>Phaeosphaeriaceae</taxon>
        <taxon>Parastagonospora</taxon>
    </lineage>
</organism>
<reference evidence="4" key="1">
    <citation type="journal article" date="2007" name="Plant Cell">
        <title>Dothideomycete-plant interactions illuminated by genome sequencing and EST analysis of the wheat pathogen Stagonospora nodorum.</title>
        <authorList>
            <person name="Hane J.K."/>
            <person name="Lowe R.G."/>
            <person name="Solomon P.S."/>
            <person name="Tan K.C."/>
            <person name="Schoch C.L."/>
            <person name="Spatafora J.W."/>
            <person name="Crous P.W."/>
            <person name="Kodira C."/>
            <person name="Birren B.W."/>
            <person name="Galagan J.E."/>
            <person name="Torriani S.F."/>
            <person name="McDonald B.A."/>
            <person name="Oliver R.P."/>
        </authorList>
    </citation>
    <scope>NUCLEOTIDE SEQUENCE [LARGE SCALE GENOMIC DNA]</scope>
    <source>
        <strain evidence="4">SN15 / ATCC MYA-4574 / FGSC 10173</strain>
    </source>
</reference>
<dbReference type="AlphaFoldDB" id="Q0UGW6"/>
<sequence length="273" mass="31158">MPAKRKPHPAGCAPKPTTDTDSSTIYFYLPNARPYGVFCQWHPSPFNIPTSSLRFLTHSAPRPPPNHPTASQILATHAPSIPFTCAEQSLMFCKALYFSSPDMCARIMASADPAIHKKLGRSVPGFSEWKWDRVKRRVARVGNWYKFTDGRNERMRRVLLGTGGREIVEASRRDRVWGCGYSEEEAEVHRELWGENLLGRCLGDVRRIIREREVEGWGEWDGDMGEGGEDNEGKMKIDEEDNENDRDIKDRMEDLSLGDTIPPTWLRDGTLYF</sequence>
<dbReference type="Proteomes" id="UP000001055">
    <property type="component" value="Unassembled WGS sequence"/>
</dbReference>
<dbReference type="OMA" id="CQLLEHF"/>
<dbReference type="VEuPathDB" id="FungiDB:JI435_089980"/>
<feature type="domain" description="NADAR" evidence="2">
    <location>
        <begin position="26"/>
        <end position="210"/>
    </location>
</feature>
<dbReference type="CDD" id="cd15457">
    <property type="entry name" value="NADAR"/>
    <property type="match status" value="1"/>
</dbReference>
<dbReference type="GeneID" id="5976202"/>
<dbReference type="NCBIfam" id="TIGR02464">
    <property type="entry name" value="ribofla_fusion"/>
    <property type="match status" value="1"/>
</dbReference>
<dbReference type="InterPro" id="IPR012816">
    <property type="entry name" value="NADAR"/>
</dbReference>
<dbReference type="Gene3D" id="1.10.357.40">
    <property type="entry name" value="YbiA-like"/>
    <property type="match status" value="1"/>
</dbReference>
<evidence type="ECO:0000256" key="1">
    <source>
        <dbReference type="SAM" id="MobiDB-lite"/>
    </source>
</evidence>
<feature type="compositionally biased region" description="Acidic residues" evidence="1">
    <location>
        <begin position="219"/>
        <end position="230"/>
    </location>
</feature>
<name>Q0UGW6_PHANO</name>
<protein>
    <recommendedName>
        <fullName evidence="2">NADAR domain-containing protein</fullName>
    </recommendedName>
</protein>
<evidence type="ECO:0000313" key="4">
    <source>
        <dbReference type="Proteomes" id="UP000001055"/>
    </source>
</evidence>
<proteinExistence type="predicted"/>
<evidence type="ECO:0000313" key="3">
    <source>
        <dbReference type="EMBL" id="EAT83190.1"/>
    </source>
</evidence>
<feature type="region of interest" description="Disordered" evidence="1">
    <location>
        <begin position="219"/>
        <end position="246"/>
    </location>
</feature>
<evidence type="ECO:0000259" key="2">
    <source>
        <dbReference type="Pfam" id="PF08719"/>
    </source>
</evidence>